<dbReference type="SUPFAM" id="SSF46785">
    <property type="entry name" value="Winged helix' DNA-binding domain"/>
    <property type="match status" value="1"/>
</dbReference>
<evidence type="ECO:0000313" key="5">
    <source>
        <dbReference type="EMBL" id="SFN59605.1"/>
    </source>
</evidence>
<dbReference type="RefSeq" id="WP_090068329.1">
    <property type="nucleotide sequence ID" value="NZ_FOVR01000001.1"/>
</dbReference>
<dbReference type="InterPro" id="IPR036388">
    <property type="entry name" value="WH-like_DNA-bd_sf"/>
</dbReference>
<dbReference type="Gene3D" id="1.10.10.10">
    <property type="entry name" value="Winged helix-like DNA-binding domain superfamily/Winged helix DNA-binding domain"/>
    <property type="match status" value="1"/>
</dbReference>
<dbReference type="Proteomes" id="UP000199236">
    <property type="component" value="Unassembled WGS sequence"/>
</dbReference>
<protein>
    <submittedName>
        <fullName evidence="5">DNA-binding transcriptional regulator, GntR family</fullName>
    </submittedName>
</protein>
<dbReference type="OrthoDB" id="7768882at2"/>
<dbReference type="PRINTS" id="PR00035">
    <property type="entry name" value="HTHGNTR"/>
</dbReference>
<dbReference type="SMART" id="SM00345">
    <property type="entry name" value="HTH_GNTR"/>
    <property type="match status" value="1"/>
</dbReference>
<evidence type="ECO:0000256" key="1">
    <source>
        <dbReference type="ARBA" id="ARBA00023015"/>
    </source>
</evidence>
<dbReference type="Gene3D" id="1.20.120.530">
    <property type="entry name" value="GntR ligand-binding domain-like"/>
    <property type="match status" value="1"/>
</dbReference>
<dbReference type="STRING" id="655353.SAMN04488056_101417"/>
<dbReference type="InterPro" id="IPR008920">
    <property type="entry name" value="TF_FadR/GntR_C"/>
</dbReference>
<dbReference type="PANTHER" id="PTHR43537:SF5">
    <property type="entry name" value="UXU OPERON TRANSCRIPTIONAL REGULATOR"/>
    <property type="match status" value="1"/>
</dbReference>
<dbReference type="AlphaFoldDB" id="A0A1I5AAW5"/>
<dbReference type="PANTHER" id="PTHR43537">
    <property type="entry name" value="TRANSCRIPTIONAL REGULATOR, GNTR FAMILY"/>
    <property type="match status" value="1"/>
</dbReference>
<dbReference type="GO" id="GO:0003700">
    <property type="term" value="F:DNA-binding transcription factor activity"/>
    <property type="evidence" value="ECO:0007669"/>
    <property type="project" value="InterPro"/>
</dbReference>
<dbReference type="InterPro" id="IPR011711">
    <property type="entry name" value="GntR_C"/>
</dbReference>
<dbReference type="Pfam" id="PF07729">
    <property type="entry name" value="FCD"/>
    <property type="match status" value="1"/>
</dbReference>
<dbReference type="CDD" id="cd07377">
    <property type="entry name" value="WHTH_GntR"/>
    <property type="match status" value="1"/>
</dbReference>
<proteinExistence type="predicted"/>
<dbReference type="SUPFAM" id="SSF48008">
    <property type="entry name" value="GntR ligand-binding domain-like"/>
    <property type="match status" value="1"/>
</dbReference>
<dbReference type="InterPro" id="IPR036390">
    <property type="entry name" value="WH_DNA-bd_sf"/>
</dbReference>
<feature type="domain" description="HTH gntR-type" evidence="4">
    <location>
        <begin position="7"/>
        <end position="74"/>
    </location>
</feature>
<organism evidence="5 6">
    <name type="scientific">Cohaesibacter marisflavi</name>
    <dbReference type="NCBI Taxonomy" id="655353"/>
    <lineage>
        <taxon>Bacteria</taxon>
        <taxon>Pseudomonadati</taxon>
        <taxon>Pseudomonadota</taxon>
        <taxon>Alphaproteobacteria</taxon>
        <taxon>Hyphomicrobiales</taxon>
        <taxon>Cohaesibacteraceae</taxon>
    </lineage>
</organism>
<dbReference type="SMART" id="SM00895">
    <property type="entry name" value="FCD"/>
    <property type="match status" value="1"/>
</dbReference>
<dbReference type="Pfam" id="PF00392">
    <property type="entry name" value="GntR"/>
    <property type="match status" value="1"/>
</dbReference>
<sequence length="219" mass="24682">MLIETSKRLAQQAYEKILELILSGEAEPGEMLTERRLAETLDMSRTPIRDALLMLESEGLLKRHGSRGLQVKQMRIEDYMEVLQIRLLLEPEAARLAAGHLTAETISDLRKRLHDLIDGAEKGATRPDREAVRAVDDGLHGAIANMAGNAHLAQIIHSLRRQTQIFDLRSIPERLTSTCQEHLALIDLLEQGKSEEAAEAMREHLDHVRASIIRRLTPQ</sequence>
<dbReference type="EMBL" id="FOVR01000001">
    <property type="protein sequence ID" value="SFN59605.1"/>
    <property type="molecule type" value="Genomic_DNA"/>
</dbReference>
<dbReference type="GO" id="GO:0003677">
    <property type="term" value="F:DNA binding"/>
    <property type="evidence" value="ECO:0007669"/>
    <property type="project" value="UniProtKB-KW"/>
</dbReference>
<keyword evidence="3" id="KW-0804">Transcription</keyword>
<evidence type="ECO:0000313" key="6">
    <source>
        <dbReference type="Proteomes" id="UP000199236"/>
    </source>
</evidence>
<name>A0A1I5AAW5_9HYPH</name>
<accession>A0A1I5AAW5</accession>
<evidence type="ECO:0000259" key="4">
    <source>
        <dbReference type="PROSITE" id="PS50949"/>
    </source>
</evidence>
<reference evidence="5 6" key="1">
    <citation type="submission" date="2016-10" db="EMBL/GenBank/DDBJ databases">
        <authorList>
            <person name="de Groot N.N."/>
        </authorList>
    </citation>
    <scope>NUCLEOTIDE SEQUENCE [LARGE SCALE GENOMIC DNA]</scope>
    <source>
        <strain evidence="5 6">CGMCC 1.9157</strain>
    </source>
</reference>
<dbReference type="PROSITE" id="PS50949">
    <property type="entry name" value="HTH_GNTR"/>
    <property type="match status" value="1"/>
</dbReference>
<evidence type="ECO:0000256" key="2">
    <source>
        <dbReference type="ARBA" id="ARBA00023125"/>
    </source>
</evidence>
<keyword evidence="2 5" id="KW-0238">DNA-binding</keyword>
<dbReference type="InterPro" id="IPR000524">
    <property type="entry name" value="Tscrpt_reg_HTH_GntR"/>
</dbReference>
<keyword evidence="6" id="KW-1185">Reference proteome</keyword>
<gene>
    <name evidence="5" type="ORF">SAMN04488056_101417</name>
</gene>
<evidence type="ECO:0000256" key="3">
    <source>
        <dbReference type="ARBA" id="ARBA00023163"/>
    </source>
</evidence>
<keyword evidence="1" id="KW-0805">Transcription regulation</keyword>